<comment type="similarity">
    <text evidence="1 4">Belongs to the glycosyl hydrolase 30 family.</text>
</comment>
<dbReference type="InterPro" id="IPR013780">
    <property type="entry name" value="Glyco_hydro_b"/>
</dbReference>
<dbReference type="Gene3D" id="2.60.40.1180">
    <property type="entry name" value="Golgi alpha-mannosidase II"/>
    <property type="match status" value="1"/>
</dbReference>
<name>U2QLE7_9BACT</name>
<feature type="chain" id="PRO_5012045418" evidence="5">
    <location>
        <begin position="16"/>
        <end position="502"/>
    </location>
</feature>
<protein>
    <submittedName>
        <fullName evidence="8">O-Glycosyl hydrolase family 30</fullName>
    </submittedName>
</protein>
<keyword evidence="4" id="KW-0326">Glycosidase</keyword>
<dbReference type="InterPro" id="IPR001139">
    <property type="entry name" value="Glyco_hydro_30"/>
</dbReference>
<dbReference type="PRINTS" id="PR00843">
    <property type="entry name" value="GLHYDRLASE30"/>
</dbReference>
<dbReference type="Pfam" id="PF17189">
    <property type="entry name" value="Glyco_hydro_30C"/>
    <property type="match status" value="1"/>
</dbReference>
<dbReference type="GO" id="GO:0016020">
    <property type="term" value="C:membrane"/>
    <property type="evidence" value="ECO:0007669"/>
    <property type="project" value="GOC"/>
</dbReference>
<dbReference type="SUPFAM" id="SSF51011">
    <property type="entry name" value="Glycosyl hydrolase domain"/>
    <property type="match status" value="1"/>
</dbReference>
<dbReference type="RefSeq" id="WP_021589366.1">
    <property type="nucleotide sequence ID" value="NZ_AWEY01000013.1"/>
</dbReference>
<evidence type="ECO:0000256" key="4">
    <source>
        <dbReference type="RuleBase" id="RU361188"/>
    </source>
</evidence>
<keyword evidence="2 5" id="KW-0732">Signal</keyword>
<dbReference type="InterPro" id="IPR033452">
    <property type="entry name" value="GH30_C"/>
</dbReference>
<evidence type="ECO:0000256" key="2">
    <source>
        <dbReference type="ARBA" id="ARBA00022729"/>
    </source>
</evidence>
<feature type="domain" description="Glycosyl hydrolase family 30 beta sandwich" evidence="7">
    <location>
        <begin position="436"/>
        <end position="498"/>
    </location>
</feature>
<evidence type="ECO:0000259" key="7">
    <source>
        <dbReference type="Pfam" id="PF17189"/>
    </source>
</evidence>
<evidence type="ECO:0000256" key="5">
    <source>
        <dbReference type="SAM" id="SignalP"/>
    </source>
</evidence>
<organism evidence="8 9">
    <name type="scientific">Segatella baroniae F0067</name>
    <dbReference type="NCBI Taxonomy" id="1115809"/>
    <lineage>
        <taxon>Bacteria</taxon>
        <taxon>Pseudomonadati</taxon>
        <taxon>Bacteroidota</taxon>
        <taxon>Bacteroidia</taxon>
        <taxon>Bacteroidales</taxon>
        <taxon>Prevotellaceae</taxon>
        <taxon>Segatella</taxon>
    </lineage>
</organism>
<reference evidence="8 9" key="1">
    <citation type="submission" date="2013-08" db="EMBL/GenBank/DDBJ databases">
        <authorList>
            <person name="Durkin A.S."/>
            <person name="Haft D.R."/>
            <person name="McCorrison J."/>
            <person name="Torralba M."/>
            <person name="Gillis M."/>
            <person name="Haft D.H."/>
            <person name="Methe B."/>
            <person name="Sutton G."/>
            <person name="Nelson K.E."/>
        </authorList>
    </citation>
    <scope>NUCLEOTIDE SEQUENCE [LARGE SCALE GENOMIC DNA]</scope>
    <source>
        <strain evidence="8 9">F0067</strain>
    </source>
</reference>
<keyword evidence="3 4" id="KW-0378">Hydrolase</keyword>
<dbReference type="Gene3D" id="3.20.20.80">
    <property type="entry name" value="Glycosidases"/>
    <property type="match status" value="1"/>
</dbReference>
<dbReference type="Pfam" id="PF02055">
    <property type="entry name" value="Glyco_hydro_30"/>
    <property type="match status" value="1"/>
</dbReference>
<dbReference type="PANTHER" id="PTHR11069:SF23">
    <property type="entry name" value="LYSOSOMAL ACID GLUCOSYLCERAMIDASE"/>
    <property type="match status" value="1"/>
</dbReference>
<feature type="signal peptide" evidence="5">
    <location>
        <begin position="1"/>
        <end position="15"/>
    </location>
</feature>
<dbReference type="GO" id="GO:0004348">
    <property type="term" value="F:glucosylceramidase activity"/>
    <property type="evidence" value="ECO:0007669"/>
    <property type="project" value="InterPro"/>
</dbReference>
<evidence type="ECO:0000256" key="1">
    <source>
        <dbReference type="ARBA" id="ARBA00005382"/>
    </source>
</evidence>
<dbReference type="PANTHER" id="PTHR11069">
    <property type="entry name" value="GLUCOSYLCERAMIDASE"/>
    <property type="match status" value="1"/>
</dbReference>
<dbReference type="Proteomes" id="UP000016648">
    <property type="component" value="Unassembled WGS sequence"/>
</dbReference>
<dbReference type="SUPFAM" id="SSF51445">
    <property type="entry name" value="(Trans)glycosidases"/>
    <property type="match status" value="1"/>
</dbReference>
<dbReference type="InterPro" id="IPR017853">
    <property type="entry name" value="GH"/>
</dbReference>
<dbReference type="GO" id="GO:0006680">
    <property type="term" value="P:glucosylceramide catabolic process"/>
    <property type="evidence" value="ECO:0007669"/>
    <property type="project" value="TreeGrafter"/>
</dbReference>
<sequence>MITTLLLSMTLSAFTACGVDSGFDIQPQEATKTLPNPVPAAGEARTFTSTANGYTMLRQGSAALRAGNTMAPTTIQVDPAKEYQTMDGFGFAITYSTCYNLLKMEPEARAAFLKQTYSPTQGYGVSYARISIGCNDFSSTEYSLCDTKGLENFALYKDEKDYVLPILKEILAINPDLKVIAAPWTCPKWMKVKDVRTKKAFDSWTDGHLNPDMRADYAAYFVKFVQAMKAEGVDIYAVSPQNEPLNKANCASLYMPWDEQAAFVKELAAAFKKNNVATKIYVFDHNYNYDNDKEQNDYPIKVYNALGKDYEGSELVVGAAYHDYGGTNDELTDIHSQAADKELIFSESSIGVWNDGRNLGKRLLEDMKNVTLGTVNRWCKAVLVWNLMLDEKMGPNLDGGCQTCYGAVDIYNNYQTLRYNSHYYIICHLSSVVRPGAKRIGTALRSYTSGSLLYTAFLNPDGSKAVVVINSGDSDLNVTVSDGNSHFPVSVPAQGVVSTTWK</sequence>
<evidence type="ECO:0000313" key="8">
    <source>
        <dbReference type="EMBL" id="ERK39627.1"/>
    </source>
</evidence>
<proteinExistence type="inferred from homology"/>
<comment type="caution">
    <text evidence="8">The sequence shown here is derived from an EMBL/GenBank/DDBJ whole genome shotgun (WGS) entry which is preliminary data.</text>
</comment>
<gene>
    <name evidence="8" type="ORF">HMPREF9135_2499</name>
</gene>
<evidence type="ECO:0000259" key="6">
    <source>
        <dbReference type="Pfam" id="PF02055"/>
    </source>
</evidence>
<evidence type="ECO:0000256" key="3">
    <source>
        <dbReference type="ARBA" id="ARBA00022801"/>
    </source>
</evidence>
<feature type="domain" description="Glycosyl hydrolase family 30 TIM-barrel" evidence="6">
    <location>
        <begin position="87"/>
        <end position="431"/>
    </location>
</feature>
<dbReference type="PATRIC" id="fig|1115809.3.peg.1010"/>
<dbReference type="EMBL" id="AWEY01000013">
    <property type="protein sequence ID" value="ERK39627.1"/>
    <property type="molecule type" value="Genomic_DNA"/>
</dbReference>
<evidence type="ECO:0000313" key="9">
    <source>
        <dbReference type="Proteomes" id="UP000016648"/>
    </source>
</evidence>
<accession>U2QLE7</accession>
<dbReference type="AlphaFoldDB" id="U2QLE7"/>
<keyword evidence="9" id="KW-1185">Reference proteome</keyword>
<dbReference type="InterPro" id="IPR033453">
    <property type="entry name" value="Glyco_hydro_30_TIM-barrel"/>
</dbReference>